<evidence type="ECO:0000313" key="4">
    <source>
        <dbReference type="EMBL" id="NIJ53468.1"/>
    </source>
</evidence>
<organism evidence="4 5">
    <name type="scientific">Dyadobacter arcticus</name>
    <dbReference type="NCBI Taxonomy" id="1078754"/>
    <lineage>
        <taxon>Bacteria</taxon>
        <taxon>Pseudomonadati</taxon>
        <taxon>Bacteroidota</taxon>
        <taxon>Cytophagia</taxon>
        <taxon>Cytophagales</taxon>
        <taxon>Spirosomataceae</taxon>
        <taxon>Dyadobacter</taxon>
    </lineage>
</organism>
<name>A0ABX0UKD6_9BACT</name>
<dbReference type="Proteomes" id="UP001179181">
    <property type="component" value="Unassembled WGS sequence"/>
</dbReference>
<proteinExistence type="predicted"/>
<dbReference type="Gene3D" id="3.40.50.150">
    <property type="entry name" value="Vaccinia Virus protein VP39"/>
    <property type="match status" value="1"/>
</dbReference>
<dbReference type="Pfam" id="PF01596">
    <property type="entry name" value="Methyltransf_3"/>
    <property type="match status" value="1"/>
</dbReference>
<keyword evidence="5" id="KW-1185">Reference proteome</keyword>
<dbReference type="PANTHER" id="PTHR10509">
    <property type="entry name" value="O-METHYLTRANSFERASE-RELATED"/>
    <property type="match status" value="1"/>
</dbReference>
<dbReference type="SUPFAM" id="SSF53335">
    <property type="entry name" value="S-adenosyl-L-methionine-dependent methyltransferases"/>
    <property type="match status" value="1"/>
</dbReference>
<gene>
    <name evidence="4" type="ORF">FHS68_002638</name>
</gene>
<dbReference type="PROSITE" id="PS51682">
    <property type="entry name" value="SAM_OMT_I"/>
    <property type="match status" value="1"/>
</dbReference>
<dbReference type="RefSeq" id="WP_167270588.1">
    <property type="nucleotide sequence ID" value="NZ_JAASQJ010000002.1"/>
</dbReference>
<dbReference type="PANTHER" id="PTHR10509:SF14">
    <property type="entry name" value="CAFFEOYL-COA O-METHYLTRANSFERASE 3-RELATED"/>
    <property type="match status" value="1"/>
</dbReference>
<dbReference type="InterPro" id="IPR029063">
    <property type="entry name" value="SAM-dependent_MTases_sf"/>
</dbReference>
<sequence>MKFLAEEIEEYAVLHTENESELLKSLSRETHANILNPRMLSGHLQGRFLSMISKMIRPETILEIGTYTGYSAICLCEGLRDGGKLITIDVNEELEIFTRKFFSNSPYAESIDYRIGNALDIIPTLTNTFDLVFIDADKINYSSYFNLCLEKVRAGGFLIADNVLWSGKVIQQTDIRIDKDTQALLDFNQMVHEDNRVSNVLIPIRDGLMLLQKI</sequence>
<evidence type="ECO:0000313" key="5">
    <source>
        <dbReference type="Proteomes" id="UP001179181"/>
    </source>
</evidence>
<evidence type="ECO:0000256" key="2">
    <source>
        <dbReference type="ARBA" id="ARBA00022679"/>
    </source>
</evidence>
<comment type="caution">
    <text evidence="4">The sequence shown here is derived from an EMBL/GenBank/DDBJ whole genome shotgun (WGS) entry which is preliminary data.</text>
</comment>
<keyword evidence="2" id="KW-0808">Transferase</keyword>
<reference evidence="4 5" key="1">
    <citation type="submission" date="2020-03" db="EMBL/GenBank/DDBJ databases">
        <title>Genomic Encyclopedia of Type Strains, Phase IV (KMG-IV): sequencing the most valuable type-strain genomes for metagenomic binning, comparative biology and taxonomic classification.</title>
        <authorList>
            <person name="Goeker M."/>
        </authorList>
    </citation>
    <scope>NUCLEOTIDE SEQUENCE [LARGE SCALE GENOMIC DNA]</scope>
    <source>
        <strain evidence="4 5">DSM 102865</strain>
    </source>
</reference>
<dbReference type="InterPro" id="IPR050362">
    <property type="entry name" value="Cation-dep_OMT"/>
</dbReference>
<evidence type="ECO:0000256" key="3">
    <source>
        <dbReference type="ARBA" id="ARBA00022691"/>
    </source>
</evidence>
<dbReference type="InterPro" id="IPR002935">
    <property type="entry name" value="SAM_O-MeTrfase"/>
</dbReference>
<accession>A0ABX0UKD6</accession>
<protein>
    <submittedName>
        <fullName evidence="4">O-methyltransferase YrrM</fullName>
    </submittedName>
</protein>
<keyword evidence="1" id="KW-0489">Methyltransferase</keyword>
<dbReference type="EMBL" id="JAASQJ010000002">
    <property type="protein sequence ID" value="NIJ53468.1"/>
    <property type="molecule type" value="Genomic_DNA"/>
</dbReference>
<keyword evidence="3" id="KW-0949">S-adenosyl-L-methionine</keyword>
<dbReference type="CDD" id="cd02440">
    <property type="entry name" value="AdoMet_MTases"/>
    <property type="match status" value="1"/>
</dbReference>
<evidence type="ECO:0000256" key="1">
    <source>
        <dbReference type="ARBA" id="ARBA00022603"/>
    </source>
</evidence>